<dbReference type="OrthoDB" id="9806994at2"/>
<evidence type="ECO:0000313" key="2">
    <source>
        <dbReference type="Proteomes" id="UP000281547"/>
    </source>
</evidence>
<dbReference type="Proteomes" id="UP000281547">
    <property type="component" value="Unassembled WGS sequence"/>
</dbReference>
<comment type="caution">
    <text evidence="1">The sequence shown here is derived from an EMBL/GenBank/DDBJ whole genome shotgun (WGS) entry which is preliminary data.</text>
</comment>
<keyword evidence="1" id="KW-0238">DNA-binding</keyword>
<sequence length="73" mass="8404">MANDLHDHLNSADPGRLIRERELAKRWAISPRTLQRWRGKNSGPAYILIGGTVRYRMADVLVFEQEMRRGGAQ</sequence>
<dbReference type="SUPFAM" id="SSF46955">
    <property type="entry name" value="Putative DNA-binding domain"/>
    <property type="match status" value="1"/>
</dbReference>
<gene>
    <name evidence="1" type="ORF">EMQ25_04510</name>
</gene>
<dbReference type="InterPro" id="IPR009061">
    <property type="entry name" value="DNA-bd_dom_put_sf"/>
</dbReference>
<reference evidence="1 2" key="1">
    <citation type="journal article" date="2016" name="Int. J. Syst. Evol. Microbiol.">
        <title>Arsenicitalea aurantiaca gen. nov., sp. nov., a new member of the family Hyphomicrobiaceae, isolated from high-arsenic sediment.</title>
        <authorList>
            <person name="Mu Y."/>
            <person name="Zhou L."/>
            <person name="Zeng X.C."/>
            <person name="Liu L."/>
            <person name="Pan Y."/>
            <person name="Chen X."/>
            <person name="Wang J."/>
            <person name="Li S."/>
            <person name="Li W.J."/>
            <person name="Wang Y."/>
        </authorList>
    </citation>
    <scope>NUCLEOTIDE SEQUENCE [LARGE SCALE GENOMIC DNA]</scope>
    <source>
        <strain evidence="1 2">42-50</strain>
    </source>
</reference>
<name>A0A433XEQ5_9HYPH</name>
<keyword evidence="2" id="KW-1185">Reference proteome</keyword>
<proteinExistence type="predicted"/>
<dbReference type="GO" id="GO:0003677">
    <property type="term" value="F:DNA binding"/>
    <property type="evidence" value="ECO:0007669"/>
    <property type="project" value="UniProtKB-KW"/>
</dbReference>
<dbReference type="RefSeq" id="WP_127187385.1">
    <property type="nucleotide sequence ID" value="NZ_RZNJ01000002.1"/>
</dbReference>
<organism evidence="1 2">
    <name type="scientific">Arsenicitalea aurantiaca</name>
    <dbReference type="NCBI Taxonomy" id="1783274"/>
    <lineage>
        <taxon>Bacteria</taxon>
        <taxon>Pseudomonadati</taxon>
        <taxon>Pseudomonadota</taxon>
        <taxon>Alphaproteobacteria</taxon>
        <taxon>Hyphomicrobiales</taxon>
        <taxon>Devosiaceae</taxon>
        <taxon>Arsenicitalea</taxon>
    </lineage>
</organism>
<accession>A0A433XEQ5</accession>
<dbReference type="AlphaFoldDB" id="A0A433XEQ5"/>
<protein>
    <submittedName>
        <fullName evidence="1">DNA-binding protein</fullName>
    </submittedName>
</protein>
<evidence type="ECO:0000313" key="1">
    <source>
        <dbReference type="EMBL" id="RUT32428.1"/>
    </source>
</evidence>
<dbReference type="EMBL" id="RZNJ01000002">
    <property type="protein sequence ID" value="RUT32428.1"/>
    <property type="molecule type" value="Genomic_DNA"/>
</dbReference>